<keyword evidence="10" id="KW-1185">Reference proteome</keyword>
<dbReference type="Proteomes" id="UP000284219">
    <property type="component" value="Unassembled WGS sequence"/>
</dbReference>
<evidence type="ECO:0000256" key="1">
    <source>
        <dbReference type="ARBA" id="ARBA00004651"/>
    </source>
</evidence>
<evidence type="ECO:0000313" key="10">
    <source>
        <dbReference type="Proteomes" id="UP000284219"/>
    </source>
</evidence>
<dbReference type="InterPro" id="IPR003416">
    <property type="entry name" value="MgtC/SapB/SrpB/YhiD_fam"/>
</dbReference>
<keyword evidence="5 7" id="KW-1133">Transmembrane helix</keyword>
<keyword evidence="6 7" id="KW-0472">Membrane</keyword>
<organism evidence="9 10">
    <name type="scientific">Ammoniphilus oxalaticus</name>
    <dbReference type="NCBI Taxonomy" id="66863"/>
    <lineage>
        <taxon>Bacteria</taxon>
        <taxon>Bacillati</taxon>
        <taxon>Bacillota</taxon>
        <taxon>Bacilli</taxon>
        <taxon>Bacillales</taxon>
        <taxon>Paenibacillaceae</taxon>
        <taxon>Aneurinibacillus group</taxon>
        <taxon>Ammoniphilus</taxon>
    </lineage>
</organism>
<comment type="similarity">
    <text evidence="2">Belongs to the MgtC/SapB family.</text>
</comment>
<dbReference type="PANTHER" id="PTHR33778">
    <property type="entry name" value="PROTEIN MGTC"/>
    <property type="match status" value="1"/>
</dbReference>
<dbReference type="GO" id="GO:0005886">
    <property type="term" value="C:plasma membrane"/>
    <property type="evidence" value="ECO:0007669"/>
    <property type="project" value="UniProtKB-SubCell"/>
</dbReference>
<keyword evidence="3" id="KW-1003">Cell membrane</keyword>
<evidence type="ECO:0000256" key="4">
    <source>
        <dbReference type="ARBA" id="ARBA00022692"/>
    </source>
</evidence>
<comment type="caution">
    <text evidence="9">The sequence shown here is derived from an EMBL/GenBank/DDBJ whole genome shotgun (WGS) entry which is preliminary data.</text>
</comment>
<feature type="transmembrane region" description="Helical" evidence="7">
    <location>
        <begin position="6"/>
        <end position="24"/>
    </location>
</feature>
<evidence type="ECO:0000256" key="3">
    <source>
        <dbReference type="ARBA" id="ARBA00022475"/>
    </source>
</evidence>
<dbReference type="InterPro" id="IPR049177">
    <property type="entry name" value="MgtC_SapB_SrpB_YhiD_N"/>
</dbReference>
<gene>
    <name evidence="9" type="ORF">BEP19_13665</name>
</gene>
<evidence type="ECO:0000259" key="8">
    <source>
        <dbReference type="Pfam" id="PF02308"/>
    </source>
</evidence>
<feature type="domain" description="MgtC/SapB/SrpB/YhiD N-terminal" evidence="8">
    <location>
        <begin position="12"/>
        <end position="140"/>
    </location>
</feature>
<evidence type="ECO:0000256" key="2">
    <source>
        <dbReference type="ARBA" id="ARBA00009298"/>
    </source>
</evidence>
<protein>
    <recommendedName>
        <fullName evidence="8">MgtC/SapB/SrpB/YhiD N-terminal domain-containing protein</fullName>
    </recommendedName>
</protein>
<accession>A0A419SEW3</accession>
<evidence type="ECO:0000313" key="9">
    <source>
        <dbReference type="EMBL" id="RKD21680.1"/>
    </source>
</evidence>
<evidence type="ECO:0000256" key="7">
    <source>
        <dbReference type="SAM" id="Phobius"/>
    </source>
</evidence>
<proteinExistence type="inferred from homology"/>
<keyword evidence="4 7" id="KW-0812">Transmembrane</keyword>
<feature type="transmembrane region" description="Helical" evidence="7">
    <location>
        <begin position="72"/>
        <end position="89"/>
    </location>
</feature>
<name>A0A419SEW3_9BACL</name>
<feature type="transmembrane region" description="Helical" evidence="7">
    <location>
        <begin position="123"/>
        <end position="141"/>
    </location>
</feature>
<dbReference type="EMBL" id="MCHY01000011">
    <property type="protein sequence ID" value="RKD21680.1"/>
    <property type="molecule type" value="Genomic_DNA"/>
</dbReference>
<feature type="transmembrane region" description="Helical" evidence="7">
    <location>
        <begin position="96"/>
        <end position="117"/>
    </location>
</feature>
<comment type="subcellular location">
    <subcellularLocation>
        <location evidence="1">Cell membrane</location>
        <topology evidence="1">Multi-pass membrane protein</topology>
    </subcellularLocation>
</comment>
<dbReference type="PRINTS" id="PR01837">
    <property type="entry name" value="MGTCSAPBPROT"/>
</dbReference>
<dbReference type="OrthoDB" id="9811198at2"/>
<dbReference type="PANTHER" id="PTHR33778:SF4">
    <property type="entry name" value="PROTEIN SAPB"/>
    <property type="match status" value="1"/>
</dbReference>
<dbReference type="RefSeq" id="WP_120190790.1">
    <property type="nucleotide sequence ID" value="NZ_MCHY01000011.1"/>
</dbReference>
<reference evidence="9 10" key="1">
    <citation type="submission" date="2016-08" db="EMBL/GenBank/DDBJ databases">
        <title>Novel Firmicute Genomes.</title>
        <authorList>
            <person name="Poppleton D.I."/>
            <person name="Gribaldo S."/>
        </authorList>
    </citation>
    <scope>NUCLEOTIDE SEQUENCE [LARGE SCALE GENOMIC DNA]</scope>
    <source>
        <strain evidence="9 10">RAOx-1</strain>
    </source>
</reference>
<evidence type="ECO:0000256" key="6">
    <source>
        <dbReference type="ARBA" id="ARBA00023136"/>
    </source>
</evidence>
<dbReference type="Pfam" id="PF02308">
    <property type="entry name" value="MgtC"/>
    <property type="match status" value="1"/>
</dbReference>
<dbReference type="AlphaFoldDB" id="A0A419SEW3"/>
<sequence length="235" mass="25852">MFFVDTSILLKLGASTILGLVIGLERELQKKPLGLKTSLVICVSSCILTIVSIEASNHYAVPYQKPMDPLRLAAQIVSGIGFLGAGVILHKQNDVIIGLTTAAMIWAASGLGIAAGAGFYLEAFVAVFLIIVSVELLPPIIKRIGPKSLREQEIKLELTLSKEDNRVLEVMEALKERHIKIKYIKIRDVSASSERGETHQVNLIVHVDGERYNADIYHEIKQIPYIVSVQIETLL</sequence>
<evidence type="ECO:0000256" key="5">
    <source>
        <dbReference type="ARBA" id="ARBA00022989"/>
    </source>
</evidence>